<evidence type="ECO:0000259" key="5">
    <source>
        <dbReference type="PROSITE" id="PS50011"/>
    </source>
</evidence>
<keyword evidence="4" id="KW-0723">Serine/threonine-protein kinase</keyword>
<keyword evidence="1 3" id="KW-0547">Nucleotide-binding</keyword>
<dbReference type="InterPro" id="IPR051681">
    <property type="entry name" value="Ser/Thr_Kinases-Pseudokinases"/>
</dbReference>
<dbReference type="InterPro" id="IPR017441">
    <property type="entry name" value="Protein_kinase_ATP_BS"/>
</dbReference>
<evidence type="ECO:0000256" key="4">
    <source>
        <dbReference type="RuleBase" id="RU000304"/>
    </source>
</evidence>
<keyword evidence="2 3" id="KW-0067">ATP-binding</keyword>
<evidence type="ECO:0000256" key="2">
    <source>
        <dbReference type="ARBA" id="ARBA00022840"/>
    </source>
</evidence>
<reference evidence="6" key="1">
    <citation type="submission" date="2016-10" db="EMBL/GenBank/DDBJ databases">
        <authorList>
            <person name="Benchimol M."/>
            <person name="Almeida L.G."/>
            <person name="Vasconcelos A.T."/>
            <person name="Perreira-Neves A."/>
            <person name="Rosa I.A."/>
            <person name="Tasca T."/>
            <person name="Bogo M.R."/>
            <person name="de Souza W."/>
        </authorList>
    </citation>
    <scope>NUCLEOTIDE SEQUENCE [LARGE SCALE GENOMIC DNA]</scope>
    <source>
        <strain evidence="6">K</strain>
    </source>
</reference>
<dbReference type="GO" id="GO:0005524">
    <property type="term" value="F:ATP binding"/>
    <property type="evidence" value="ECO:0007669"/>
    <property type="project" value="UniProtKB-UniRule"/>
</dbReference>
<dbReference type="SMART" id="SM00220">
    <property type="entry name" value="S_TKc"/>
    <property type="match status" value="1"/>
</dbReference>
<dbReference type="OrthoDB" id="544350at2759"/>
<evidence type="ECO:0000313" key="6">
    <source>
        <dbReference type="EMBL" id="OHT04125.1"/>
    </source>
</evidence>
<comment type="caution">
    <text evidence="6">The sequence shown here is derived from an EMBL/GenBank/DDBJ whole genome shotgun (WGS) entry which is preliminary data.</text>
</comment>
<feature type="domain" description="Protein kinase" evidence="5">
    <location>
        <begin position="21"/>
        <end position="293"/>
    </location>
</feature>
<dbReference type="InterPro" id="IPR000719">
    <property type="entry name" value="Prot_kinase_dom"/>
</dbReference>
<dbReference type="GeneID" id="94827799"/>
<dbReference type="PROSITE" id="PS00107">
    <property type="entry name" value="PROTEIN_KINASE_ATP"/>
    <property type="match status" value="1"/>
</dbReference>
<organism evidence="6 7">
    <name type="scientific">Tritrichomonas foetus</name>
    <dbReference type="NCBI Taxonomy" id="1144522"/>
    <lineage>
        <taxon>Eukaryota</taxon>
        <taxon>Metamonada</taxon>
        <taxon>Parabasalia</taxon>
        <taxon>Tritrichomonadida</taxon>
        <taxon>Tritrichomonadidae</taxon>
        <taxon>Tritrichomonas</taxon>
    </lineage>
</organism>
<comment type="similarity">
    <text evidence="4">Belongs to the protein kinase superfamily.</text>
</comment>
<sequence length="315" mass="36335">MSRRSGAFLQRYMKPVADFNLHEKVCLGEGCFGKVYKTTMKSKNPEGIPVAIKFFINGDEILDSTEKQKDFLKEIEVLIKMDHPAILRIRAFNIVPEPFIATDYKKTDLQKILNLDSSGKLSEIGLPDDFWNNTRRSICIYGIVSGLKCIHSKNIRHRDLKPGNILIDDDGYPYIADFGLAKSMSVESTEGRGTPIYMAPETFENLMYSTKVDIYSLAIILYEIVTKCPAYPPNITLYKLSQLVINGERPKFPEKYEYPEILNELINKCWEQDPNIRADINYIYDFLNTQNWYFPGTDMDAFNKYKTEVLHETVK</sequence>
<dbReference type="Gene3D" id="1.10.510.10">
    <property type="entry name" value="Transferase(Phosphotransferase) domain 1"/>
    <property type="match status" value="1"/>
</dbReference>
<dbReference type="GO" id="GO:0004674">
    <property type="term" value="F:protein serine/threonine kinase activity"/>
    <property type="evidence" value="ECO:0007669"/>
    <property type="project" value="UniProtKB-KW"/>
</dbReference>
<evidence type="ECO:0000256" key="3">
    <source>
        <dbReference type="PROSITE-ProRule" id="PRU10141"/>
    </source>
</evidence>
<dbReference type="Pfam" id="PF00069">
    <property type="entry name" value="Pkinase"/>
    <property type="match status" value="1"/>
</dbReference>
<gene>
    <name evidence="6" type="primary">NEK7</name>
    <name evidence="6" type="ORF">TRFO_06433</name>
</gene>
<dbReference type="EMBL" id="MLAK01000804">
    <property type="protein sequence ID" value="OHT04125.1"/>
    <property type="molecule type" value="Genomic_DNA"/>
</dbReference>
<dbReference type="PIRSF" id="PIRSF000654">
    <property type="entry name" value="Integrin-linked_kinase"/>
    <property type="match status" value="1"/>
</dbReference>
<feature type="binding site" evidence="3">
    <location>
        <position position="53"/>
    </location>
    <ligand>
        <name>ATP</name>
        <dbReference type="ChEBI" id="CHEBI:30616"/>
    </ligand>
</feature>
<dbReference type="Proteomes" id="UP000179807">
    <property type="component" value="Unassembled WGS sequence"/>
</dbReference>
<protein>
    <submittedName>
        <fullName evidence="6">Serine/threonine-protein kinase Nek7</fullName>
    </submittedName>
</protein>
<dbReference type="Gene3D" id="3.30.200.20">
    <property type="entry name" value="Phosphorylase Kinase, domain 1"/>
    <property type="match status" value="1"/>
</dbReference>
<dbReference type="PROSITE" id="PS00108">
    <property type="entry name" value="PROTEIN_KINASE_ST"/>
    <property type="match status" value="1"/>
</dbReference>
<keyword evidence="7" id="KW-1185">Reference proteome</keyword>
<keyword evidence="6" id="KW-0418">Kinase</keyword>
<evidence type="ECO:0000256" key="1">
    <source>
        <dbReference type="ARBA" id="ARBA00022741"/>
    </source>
</evidence>
<dbReference type="AlphaFoldDB" id="A0A1J4K3R6"/>
<dbReference type="PANTHER" id="PTHR44329:SF214">
    <property type="entry name" value="PROTEIN KINASE DOMAIN-CONTAINING PROTEIN"/>
    <property type="match status" value="1"/>
</dbReference>
<keyword evidence="6" id="KW-0808">Transferase</keyword>
<proteinExistence type="inferred from homology"/>
<dbReference type="PROSITE" id="PS50011">
    <property type="entry name" value="PROTEIN_KINASE_DOM"/>
    <property type="match status" value="1"/>
</dbReference>
<dbReference type="RefSeq" id="XP_068357261.1">
    <property type="nucleotide sequence ID" value="XM_068493095.1"/>
</dbReference>
<dbReference type="InterPro" id="IPR008271">
    <property type="entry name" value="Ser/Thr_kinase_AS"/>
</dbReference>
<dbReference type="SUPFAM" id="SSF56112">
    <property type="entry name" value="Protein kinase-like (PK-like)"/>
    <property type="match status" value="1"/>
</dbReference>
<dbReference type="PANTHER" id="PTHR44329">
    <property type="entry name" value="SERINE/THREONINE-PROTEIN KINASE TNNI3K-RELATED"/>
    <property type="match status" value="1"/>
</dbReference>
<name>A0A1J4K3R6_9EUKA</name>
<dbReference type="VEuPathDB" id="TrichDB:TRFO_06433"/>
<dbReference type="InterPro" id="IPR011009">
    <property type="entry name" value="Kinase-like_dom_sf"/>
</dbReference>
<accession>A0A1J4K3R6</accession>
<evidence type="ECO:0000313" key="7">
    <source>
        <dbReference type="Proteomes" id="UP000179807"/>
    </source>
</evidence>